<protein>
    <submittedName>
        <fullName evidence="2">Uncharacterized protein</fullName>
    </submittedName>
</protein>
<feature type="non-terminal residue" evidence="2">
    <location>
        <position position="1"/>
    </location>
</feature>
<dbReference type="Proteomes" id="UP000023152">
    <property type="component" value="Unassembled WGS sequence"/>
</dbReference>
<comment type="caution">
    <text evidence="2">The sequence shown here is derived from an EMBL/GenBank/DDBJ whole genome shotgun (WGS) entry which is preliminary data.</text>
</comment>
<proteinExistence type="predicted"/>
<evidence type="ECO:0000256" key="1">
    <source>
        <dbReference type="SAM" id="Coils"/>
    </source>
</evidence>
<organism evidence="2 3">
    <name type="scientific">Reticulomyxa filosa</name>
    <dbReference type="NCBI Taxonomy" id="46433"/>
    <lineage>
        <taxon>Eukaryota</taxon>
        <taxon>Sar</taxon>
        <taxon>Rhizaria</taxon>
        <taxon>Retaria</taxon>
        <taxon>Foraminifera</taxon>
        <taxon>Monothalamids</taxon>
        <taxon>Reticulomyxidae</taxon>
        <taxon>Reticulomyxa</taxon>
    </lineage>
</organism>
<accession>X6LNM8</accession>
<evidence type="ECO:0000313" key="2">
    <source>
        <dbReference type="EMBL" id="ETO02320.1"/>
    </source>
</evidence>
<evidence type="ECO:0000313" key="3">
    <source>
        <dbReference type="Proteomes" id="UP000023152"/>
    </source>
</evidence>
<dbReference type="EMBL" id="ASPP01036088">
    <property type="protein sequence ID" value="ETO02320.1"/>
    <property type="molecule type" value="Genomic_DNA"/>
</dbReference>
<name>X6LNM8_RETFI</name>
<keyword evidence="3" id="KW-1185">Reference proteome</keyword>
<sequence length="148" mass="16433">KEVKSTLKQLDKDHKKCIHLDKTLDNEIKTAQTDKEKFEQKDKKIDELKEKVDKRVKNADEKLENKGKEKLSLGGKLQKAFMPHDGKSGLFNPLKLVVGIVAVATTLVAEAVKQTTKLIGKGCEKLGEVMGKPLTAALEKISLIPWSS</sequence>
<dbReference type="AlphaFoldDB" id="X6LNM8"/>
<reference evidence="2 3" key="1">
    <citation type="journal article" date="2013" name="Curr. Biol.">
        <title>The Genome of the Foraminiferan Reticulomyxa filosa.</title>
        <authorList>
            <person name="Glockner G."/>
            <person name="Hulsmann N."/>
            <person name="Schleicher M."/>
            <person name="Noegel A.A."/>
            <person name="Eichinger L."/>
            <person name="Gallinger C."/>
            <person name="Pawlowski J."/>
            <person name="Sierra R."/>
            <person name="Euteneuer U."/>
            <person name="Pillet L."/>
            <person name="Moustafa A."/>
            <person name="Platzer M."/>
            <person name="Groth M."/>
            <person name="Szafranski K."/>
            <person name="Schliwa M."/>
        </authorList>
    </citation>
    <scope>NUCLEOTIDE SEQUENCE [LARGE SCALE GENOMIC DNA]</scope>
</reference>
<feature type="coiled-coil region" evidence="1">
    <location>
        <begin position="21"/>
        <end position="69"/>
    </location>
</feature>
<keyword evidence="1" id="KW-0175">Coiled coil</keyword>
<gene>
    <name evidence="2" type="ORF">RFI_35115</name>
</gene>